<evidence type="ECO:0000313" key="2">
    <source>
        <dbReference type="EMBL" id="PVX28986.1"/>
    </source>
</evidence>
<comment type="caution">
    <text evidence="2">The sequence shown here is derived from an EMBL/GenBank/DDBJ whole genome shotgun (WGS) entry which is preliminary data.</text>
</comment>
<accession>A0A2U0SC86</accession>
<organism evidence="2 3">
    <name type="scientific">Sphingomonas pokkalii</name>
    <dbReference type="NCBI Taxonomy" id="2175090"/>
    <lineage>
        <taxon>Bacteria</taxon>
        <taxon>Pseudomonadati</taxon>
        <taxon>Pseudomonadota</taxon>
        <taxon>Alphaproteobacteria</taxon>
        <taxon>Sphingomonadales</taxon>
        <taxon>Sphingomonadaceae</taxon>
        <taxon>Sphingomonas</taxon>
    </lineage>
</organism>
<dbReference type="AlphaFoldDB" id="A0A2U0SC86"/>
<reference evidence="2 3" key="1">
    <citation type="submission" date="2018-05" db="EMBL/GenBank/DDBJ databases">
        <title>Description of Sphingomonas pokkalii sp nov, isolated from the rhizosphere of saline tolerant pokkali rice and its draft genome analysis.</title>
        <authorList>
            <person name="Menon R."/>
            <person name="Kumari S."/>
            <person name="Rameshkumar N."/>
        </authorList>
    </citation>
    <scope>NUCLEOTIDE SEQUENCE [LARGE SCALE GENOMIC DNA]</scope>
    <source>
        <strain evidence="2 3">L3B27</strain>
    </source>
</reference>
<dbReference type="OrthoDB" id="8480631at2"/>
<dbReference type="Proteomes" id="UP000245890">
    <property type="component" value="Unassembled WGS sequence"/>
</dbReference>
<dbReference type="Gene3D" id="1.10.10.60">
    <property type="entry name" value="Homeodomain-like"/>
    <property type="match status" value="1"/>
</dbReference>
<keyword evidence="3" id="KW-1185">Reference proteome</keyword>
<dbReference type="PROSITE" id="PS50828">
    <property type="entry name" value="SMR"/>
    <property type="match status" value="1"/>
</dbReference>
<gene>
    <name evidence="2" type="ORF">DD559_06255</name>
</gene>
<proteinExistence type="predicted"/>
<dbReference type="InterPro" id="IPR002625">
    <property type="entry name" value="Smr_dom"/>
</dbReference>
<feature type="domain" description="Smr" evidence="1">
    <location>
        <begin position="135"/>
        <end position="163"/>
    </location>
</feature>
<dbReference type="RefSeq" id="WP_116468428.1">
    <property type="nucleotide sequence ID" value="NZ_QENQ01000001.1"/>
</dbReference>
<protein>
    <recommendedName>
        <fullName evidence="1">Smr domain-containing protein</fullName>
    </recommendedName>
</protein>
<sequence length="163" mass="18283">MGLTISAGNQRRRQMQHVKIAGWTSEKRQTFLDTLAVTCNVNIACAEAGMSRSGVYQLRRRDQEFAALWREALLMGYDRLEERLLRRAGAGVNDIDFGGGDAPEAPLDAELALTLLRAHRPAVEGRRKRRGGEIHRMSREEAEAALSKRLDALEKRLKAEQGK</sequence>
<dbReference type="EMBL" id="QENQ01000001">
    <property type="protein sequence ID" value="PVX28986.1"/>
    <property type="molecule type" value="Genomic_DNA"/>
</dbReference>
<evidence type="ECO:0000259" key="1">
    <source>
        <dbReference type="PROSITE" id="PS50828"/>
    </source>
</evidence>
<evidence type="ECO:0000313" key="3">
    <source>
        <dbReference type="Proteomes" id="UP000245890"/>
    </source>
</evidence>
<name>A0A2U0SC86_9SPHN</name>